<dbReference type="RefSeq" id="XP_004833701.1">
    <property type="nucleotide sequence ID" value="XM_004833644.1"/>
</dbReference>
<comment type="caution">
    <text evidence="1">The sequence shown here is derived from an EMBL/GenBank/DDBJ whole genome shotgun (WGS) entry which is preliminary data.</text>
</comment>
<dbReference type="Proteomes" id="UP000031512">
    <property type="component" value="Unassembled WGS sequence"/>
</dbReference>
<name>L1LG70_THEEQ</name>
<sequence length="303" mass="35136">MESIDSRLLYLDIPVNSEAEEDFMKNSVSSSSSRTSVTKFKSACLNFRVKTFTSKQECTVVTNFNDSGFFDTLWFAEFRRPVDFFSFHKQLVDAVESLSPDPRNDPTISSDNVSADKTIDAIGNYDINIKDYADIYKQHGVSECEFSIRKSFHFDDIAKHSPFRFGPNLRSISAANEVTDHINSDFINHCYKHLNKFLNSKVTTKLHERSKQTRTRKALENISSVMNRITNQELSKLYSTNPVKCENYGYMLSIYYKQFLRVMYDKINQNLCKAYIAGRQCMNRMRNYESLVTYYKNSVNIST</sequence>
<dbReference type="AlphaFoldDB" id="L1LG70"/>
<organism evidence="1 2">
    <name type="scientific">Theileria equi strain WA</name>
    <dbReference type="NCBI Taxonomy" id="1537102"/>
    <lineage>
        <taxon>Eukaryota</taxon>
        <taxon>Sar</taxon>
        <taxon>Alveolata</taxon>
        <taxon>Apicomplexa</taxon>
        <taxon>Aconoidasida</taxon>
        <taxon>Piroplasmida</taxon>
        <taxon>Theileriidae</taxon>
        <taxon>Theileria</taxon>
    </lineage>
</organism>
<dbReference type="GeneID" id="15807697"/>
<dbReference type="KEGG" id="beq:BEWA_042900"/>
<protein>
    <submittedName>
        <fullName evidence="1">Uncharacterized protein</fullName>
    </submittedName>
</protein>
<evidence type="ECO:0000313" key="1">
    <source>
        <dbReference type="EMBL" id="EKX74249.1"/>
    </source>
</evidence>
<accession>L1LG70</accession>
<keyword evidence="2" id="KW-1185">Reference proteome</keyword>
<evidence type="ECO:0000313" key="2">
    <source>
        <dbReference type="Proteomes" id="UP000031512"/>
    </source>
</evidence>
<reference evidence="1 2" key="1">
    <citation type="journal article" date="2012" name="BMC Genomics">
        <title>Comparative genomic analysis and phylogenetic position of Theileria equi.</title>
        <authorList>
            <person name="Kappmeyer L.S."/>
            <person name="Thiagarajan M."/>
            <person name="Herndon D.R."/>
            <person name="Ramsay J.D."/>
            <person name="Caler E."/>
            <person name="Djikeng A."/>
            <person name="Gillespie J.J."/>
            <person name="Lau A.O."/>
            <person name="Roalson E.H."/>
            <person name="Silva J.C."/>
            <person name="Silva M.G."/>
            <person name="Suarez C.E."/>
            <person name="Ueti M.W."/>
            <person name="Nene V.M."/>
            <person name="Mealey R.H."/>
            <person name="Knowles D.P."/>
            <person name="Brayton K.A."/>
        </authorList>
    </citation>
    <scope>NUCLEOTIDE SEQUENCE [LARGE SCALE GENOMIC DNA]</scope>
    <source>
        <strain evidence="1 2">WA</strain>
    </source>
</reference>
<proteinExistence type="predicted"/>
<dbReference type="VEuPathDB" id="PiroplasmaDB:BEWA_042900"/>
<gene>
    <name evidence="1" type="ORF">BEWA_042900</name>
</gene>
<dbReference type="EMBL" id="ACOU01000002">
    <property type="protein sequence ID" value="EKX74249.1"/>
    <property type="molecule type" value="Genomic_DNA"/>
</dbReference>